<evidence type="ECO:0000256" key="2">
    <source>
        <dbReference type="ARBA" id="ARBA00022552"/>
    </source>
</evidence>
<dbReference type="PATRIC" id="fig|1318628.3.peg.108"/>
<dbReference type="eggNOG" id="COG2813">
    <property type="taxonomic scope" value="Bacteria"/>
</dbReference>
<dbReference type="OrthoDB" id="9816072at2"/>
<dbReference type="PANTHER" id="PTHR47816:SF4">
    <property type="entry name" value="RIBOSOMAL RNA SMALL SUBUNIT METHYLTRANSFERASE C"/>
    <property type="match status" value="1"/>
</dbReference>
<proteinExistence type="inferred from homology"/>
<keyword evidence="3 6" id="KW-0489">Methyltransferase</keyword>
<dbReference type="EC" id="2.1.1.172" evidence="6"/>
<sequence length="348" mass="37606">MSALPNAHEALLRNRDLIKGRLTLIGLSDAALLSQLPSGGVAMTDHAGVFSRMPAIKGWQLAYGYDDDNLEAGGADTLVVFLPKARAELTFRLELARWLAAEDARLVLIGEKREGIAGAVKQLKLVAPDAAKVDSARHCQVWLAESFVPVTSFDLDTWMQWHPVECAGVRVDVAGLPGIFSDGQLDDGTSMLLQSLVEQPLTRGYALDFACGAGVIGSWIQCWQRSQGLEPSPIDAVDVQSQAVICTRATYAQAGALGDVMASDGLAGVTRKYRAIVTNPPFHAGVRTDTSMTERFLQQAAVHLQPGGELRLVANSFLPYESLIAKYIGPVTRLASDKRFTVYSAKRR</sequence>
<dbReference type="InterPro" id="IPR023543">
    <property type="entry name" value="rRNA_ssu_MeTfrase_C"/>
</dbReference>
<reference evidence="9 10" key="1">
    <citation type="journal article" date="2013" name="Genome Announc.">
        <title>Draft Genome Sequence of the Moderately Halophilic Bacterium Marinobacter lipolyticus Strain SM19.</title>
        <authorList>
            <person name="Papke R.T."/>
            <person name="de la Haba R.R."/>
            <person name="Infante-Dominguez C."/>
            <person name="Perez D."/>
            <person name="Sanchez-Porro C."/>
            <person name="Lapierre P."/>
            <person name="Ventosa A."/>
        </authorList>
    </citation>
    <scope>NUCLEOTIDE SEQUENCE [LARGE SCALE GENOMIC DNA]</scope>
    <source>
        <strain evidence="9 10">SM19</strain>
    </source>
</reference>
<dbReference type="AlphaFoldDB" id="R8B5W3"/>
<evidence type="ECO:0000259" key="7">
    <source>
        <dbReference type="Pfam" id="PF05175"/>
    </source>
</evidence>
<comment type="catalytic activity">
    <reaction evidence="6">
        <text>guanosine(1207) in 16S rRNA + S-adenosyl-L-methionine = N(2)-methylguanosine(1207) in 16S rRNA + S-adenosyl-L-homocysteine + H(+)</text>
        <dbReference type="Rhea" id="RHEA:42736"/>
        <dbReference type="Rhea" id="RHEA-COMP:10213"/>
        <dbReference type="Rhea" id="RHEA-COMP:10214"/>
        <dbReference type="ChEBI" id="CHEBI:15378"/>
        <dbReference type="ChEBI" id="CHEBI:57856"/>
        <dbReference type="ChEBI" id="CHEBI:59789"/>
        <dbReference type="ChEBI" id="CHEBI:74269"/>
        <dbReference type="ChEBI" id="CHEBI:74481"/>
        <dbReference type="EC" id="2.1.1.172"/>
    </reaction>
</comment>
<evidence type="ECO:0000256" key="3">
    <source>
        <dbReference type="ARBA" id="ARBA00022603"/>
    </source>
</evidence>
<dbReference type="EMBL" id="ASAD01000002">
    <property type="protein sequence ID" value="EON93995.1"/>
    <property type="molecule type" value="Genomic_DNA"/>
</dbReference>
<dbReference type="STRING" id="1318628.MARLIPOL_00548"/>
<comment type="subcellular location">
    <subcellularLocation>
        <location evidence="6">Cytoplasm</location>
    </subcellularLocation>
</comment>
<evidence type="ECO:0000256" key="6">
    <source>
        <dbReference type="HAMAP-Rule" id="MF_01862"/>
    </source>
</evidence>
<protein>
    <recommendedName>
        <fullName evidence="6">Ribosomal RNA small subunit methyltransferase C</fullName>
        <ecNumber evidence="6">2.1.1.172</ecNumber>
    </recommendedName>
    <alternativeName>
        <fullName evidence="6">16S rRNA m2G1207 methyltransferase</fullName>
    </alternativeName>
    <alternativeName>
        <fullName evidence="6">rRNA (guanine-N(2)-)-methyltransferase RsmC</fullName>
    </alternativeName>
</protein>
<dbReference type="Pfam" id="PF05175">
    <property type="entry name" value="MTS"/>
    <property type="match status" value="1"/>
</dbReference>
<dbReference type="SUPFAM" id="SSF53335">
    <property type="entry name" value="S-adenosyl-L-methionine-dependent methyltransferases"/>
    <property type="match status" value="1"/>
</dbReference>
<organism evidence="9 10">
    <name type="scientific">Marinobacter lipolyticus SM19</name>
    <dbReference type="NCBI Taxonomy" id="1318628"/>
    <lineage>
        <taxon>Bacteria</taxon>
        <taxon>Pseudomonadati</taxon>
        <taxon>Pseudomonadota</taxon>
        <taxon>Gammaproteobacteria</taxon>
        <taxon>Pseudomonadales</taxon>
        <taxon>Marinobacteraceae</taxon>
        <taxon>Marinobacter</taxon>
    </lineage>
</organism>
<dbReference type="GO" id="GO:0005737">
    <property type="term" value="C:cytoplasm"/>
    <property type="evidence" value="ECO:0007669"/>
    <property type="project" value="UniProtKB-SubCell"/>
</dbReference>
<comment type="caution">
    <text evidence="9">The sequence shown here is derived from an EMBL/GenBank/DDBJ whole genome shotgun (WGS) entry which is preliminary data.</text>
</comment>
<keyword evidence="2 6" id="KW-0698">rRNA processing</keyword>
<comment type="function">
    <text evidence="6">Specifically methylates the guanine in position 1207 of 16S rRNA in the 30S particle.</text>
</comment>
<feature type="domain" description="Methyltransferase small N-terminal" evidence="8">
    <location>
        <begin position="9"/>
        <end position="160"/>
    </location>
</feature>
<dbReference type="GO" id="GO:0052914">
    <property type="term" value="F:16S rRNA (guanine(1207)-N(2))-methyltransferase activity"/>
    <property type="evidence" value="ECO:0007669"/>
    <property type="project" value="UniProtKB-EC"/>
</dbReference>
<name>R8B5W3_9GAMM</name>
<keyword evidence="10" id="KW-1185">Reference proteome</keyword>
<dbReference type="PANTHER" id="PTHR47816">
    <property type="entry name" value="RIBOSOMAL RNA SMALL SUBUNIT METHYLTRANSFERASE C"/>
    <property type="match status" value="1"/>
</dbReference>
<comment type="similarity">
    <text evidence="6">Belongs to the methyltransferase superfamily. RsmC family.</text>
</comment>
<evidence type="ECO:0000256" key="4">
    <source>
        <dbReference type="ARBA" id="ARBA00022679"/>
    </source>
</evidence>
<evidence type="ECO:0000256" key="1">
    <source>
        <dbReference type="ARBA" id="ARBA00022490"/>
    </source>
</evidence>
<keyword evidence="4 6" id="KW-0808">Transferase</keyword>
<keyword evidence="1 6" id="KW-0963">Cytoplasm</keyword>
<dbReference type="Gene3D" id="3.40.50.150">
    <property type="entry name" value="Vaccinia Virus protein VP39"/>
    <property type="match status" value="2"/>
</dbReference>
<comment type="subunit">
    <text evidence="6">Monomer.</text>
</comment>
<accession>R8B5W3</accession>
<evidence type="ECO:0000259" key="8">
    <source>
        <dbReference type="Pfam" id="PF08468"/>
    </source>
</evidence>
<dbReference type="RefSeq" id="WP_012136094.1">
    <property type="nucleotide sequence ID" value="NZ_KE007306.1"/>
</dbReference>
<evidence type="ECO:0000256" key="5">
    <source>
        <dbReference type="ARBA" id="ARBA00022691"/>
    </source>
</evidence>
<dbReference type="InterPro" id="IPR029063">
    <property type="entry name" value="SAM-dependent_MTases_sf"/>
</dbReference>
<evidence type="ECO:0000313" key="9">
    <source>
        <dbReference type="EMBL" id="EON93995.1"/>
    </source>
</evidence>
<keyword evidence="5 6" id="KW-0949">S-adenosyl-L-methionine</keyword>
<evidence type="ECO:0000313" key="10">
    <source>
        <dbReference type="Proteomes" id="UP000016540"/>
    </source>
</evidence>
<dbReference type="Pfam" id="PF08468">
    <property type="entry name" value="MTS_N"/>
    <property type="match status" value="1"/>
</dbReference>
<dbReference type="InterPro" id="IPR013675">
    <property type="entry name" value="Mtase_sm_N"/>
</dbReference>
<dbReference type="HAMAP" id="MF_01862">
    <property type="entry name" value="16SrRNA_methyltr_C"/>
    <property type="match status" value="1"/>
</dbReference>
<dbReference type="InterPro" id="IPR046977">
    <property type="entry name" value="RsmC/RlmG"/>
</dbReference>
<dbReference type="InterPro" id="IPR007848">
    <property type="entry name" value="Small_mtfrase_dom"/>
</dbReference>
<dbReference type="Proteomes" id="UP000016540">
    <property type="component" value="Unassembled WGS sequence"/>
</dbReference>
<gene>
    <name evidence="6" type="primary">rsmC</name>
    <name evidence="9" type="ORF">MARLIPOL_00548</name>
</gene>
<feature type="domain" description="Methyltransferase small" evidence="7">
    <location>
        <begin position="172"/>
        <end position="344"/>
    </location>
</feature>
<dbReference type="HOGENOM" id="CLU_049581_0_0_6"/>